<reference evidence="5 6" key="1">
    <citation type="submission" date="2017-02" db="EMBL/GenBank/DDBJ databases">
        <title>Draft genome of Acidibacillus ferrooxidans Huett2.</title>
        <authorList>
            <person name="Schopf S."/>
        </authorList>
    </citation>
    <scope>NUCLEOTIDE SEQUENCE [LARGE SCALE GENOMIC DNA]</scope>
    <source>
        <strain evidence="5 6">Huett2</strain>
    </source>
</reference>
<protein>
    <recommendedName>
        <fullName evidence="7">Metallophosphoesterase</fullName>
    </recommendedName>
</protein>
<proteinExistence type="inferred from homology"/>
<dbReference type="Gene3D" id="3.60.21.10">
    <property type="match status" value="1"/>
</dbReference>
<evidence type="ECO:0000259" key="4">
    <source>
        <dbReference type="Pfam" id="PF02872"/>
    </source>
</evidence>
<accession>A0A1V4EQQ1</accession>
<sequence>MNLHVLHTNDVHSDLAMYARLTASLTSLRRALRAQGDAVLTFEIGDHLDRIHPLSDATRGRVNAAILRAVQYDGMVLGNNETLTLEKEHLHAYLRAAKTPVFCSNMTFPDRIVSFPQGRLYDVNGIKFGVFGVTVFYRAIMEALGVDAFDAYETAWRVSASLRQRGADVVIMLSHLGLAVDQSLAGKGLPVDLIVGGHTHHFLQASVKRGDTWIVQAGKQGIAYGHTVVCLEGKRVVNVTSQLIYTDRRALQDPRIVRETALFAKEARRELDKVVGYLREPLCHAQFGESHIVNLLCDQMRREFVTDVALLNGGVISASLRDGEIARRDLLAICGTPMRAVLLEMDVATLCTFIEAGLAMETISKRGFGFGFRGYYIGRIHVSGVEVLAESDGSVEGGRVRVLEIRKDGRALQMDETITAAICEYLALSPVYTHLNPARYVYTRPMMRELLERAFAQESAVEAARVPRVYVDCATGKEDV</sequence>
<evidence type="ECO:0000256" key="1">
    <source>
        <dbReference type="ARBA" id="ARBA00022729"/>
    </source>
</evidence>
<evidence type="ECO:0000256" key="2">
    <source>
        <dbReference type="RuleBase" id="RU362119"/>
    </source>
</evidence>
<feature type="domain" description="5'-Nucleotidase C-terminal" evidence="4">
    <location>
        <begin position="283"/>
        <end position="427"/>
    </location>
</feature>
<dbReference type="SUPFAM" id="SSF55816">
    <property type="entry name" value="5'-nucleotidase (syn. UDP-sugar hydrolase), C-terminal domain"/>
    <property type="match status" value="1"/>
</dbReference>
<comment type="caution">
    <text evidence="5">The sequence shown here is derived from an EMBL/GenBank/DDBJ whole genome shotgun (WGS) entry which is preliminary data.</text>
</comment>
<dbReference type="GO" id="GO:0030288">
    <property type="term" value="C:outer membrane-bounded periplasmic space"/>
    <property type="evidence" value="ECO:0007669"/>
    <property type="project" value="TreeGrafter"/>
</dbReference>
<evidence type="ECO:0000313" key="5">
    <source>
        <dbReference type="EMBL" id="OPG15259.1"/>
    </source>
</evidence>
<dbReference type="PRINTS" id="PR01607">
    <property type="entry name" value="APYRASEFAMLY"/>
</dbReference>
<dbReference type="InterPro" id="IPR006179">
    <property type="entry name" value="5_nucleotidase/apyrase"/>
</dbReference>
<comment type="similarity">
    <text evidence="2">Belongs to the 5'-nucleotidase family.</text>
</comment>
<dbReference type="PROSITE" id="PS00785">
    <property type="entry name" value="5_NUCLEOTIDASE_1"/>
    <property type="match status" value="1"/>
</dbReference>
<dbReference type="GO" id="GO:0008768">
    <property type="term" value="F:UDP-sugar diphosphatase activity"/>
    <property type="evidence" value="ECO:0007669"/>
    <property type="project" value="TreeGrafter"/>
</dbReference>
<dbReference type="InterPro" id="IPR029052">
    <property type="entry name" value="Metallo-depent_PP-like"/>
</dbReference>
<dbReference type="InterPro" id="IPR004843">
    <property type="entry name" value="Calcineurin-like_PHP"/>
</dbReference>
<organism evidence="5 6">
    <name type="scientific">Ferroacidibacillus organovorans</name>
    <dbReference type="NCBI Taxonomy" id="1765683"/>
    <lineage>
        <taxon>Bacteria</taxon>
        <taxon>Bacillati</taxon>
        <taxon>Bacillota</taxon>
        <taxon>Bacilli</taxon>
        <taxon>Bacillales</taxon>
        <taxon>Alicyclobacillaceae</taxon>
        <taxon>Ferroacidibacillus</taxon>
    </lineage>
</organism>
<dbReference type="GO" id="GO:0008253">
    <property type="term" value="F:5'-nucleotidase activity"/>
    <property type="evidence" value="ECO:0007669"/>
    <property type="project" value="TreeGrafter"/>
</dbReference>
<dbReference type="AlphaFoldDB" id="A0A1V4EQQ1"/>
<dbReference type="EMBL" id="MWPS01000038">
    <property type="protein sequence ID" value="OPG15259.1"/>
    <property type="molecule type" value="Genomic_DNA"/>
</dbReference>
<feature type="domain" description="Calcineurin-like phosphoesterase" evidence="3">
    <location>
        <begin position="4"/>
        <end position="201"/>
    </location>
</feature>
<evidence type="ECO:0000259" key="3">
    <source>
        <dbReference type="Pfam" id="PF00149"/>
    </source>
</evidence>
<dbReference type="InterPro" id="IPR036907">
    <property type="entry name" value="5'-Nucleotdase_C_sf"/>
</dbReference>
<dbReference type="Pfam" id="PF02872">
    <property type="entry name" value="5_nucleotid_C"/>
    <property type="match status" value="1"/>
</dbReference>
<dbReference type="PANTHER" id="PTHR11575">
    <property type="entry name" value="5'-NUCLEOTIDASE-RELATED"/>
    <property type="match status" value="1"/>
</dbReference>
<keyword evidence="1" id="KW-0732">Signal</keyword>
<dbReference type="Pfam" id="PF00149">
    <property type="entry name" value="Metallophos"/>
    <property type="match status" value="1"/>
</dbReference>
<gene>
    <name evidence="5" type="ORF">B2M26_12380</name>
</gene>
<dbReference type="GO" id="GO:0009166">
    <property type="term" value="P:nucleotide catabolic process"/>
    <property type="evidence" value="ECO:0007669"/>
    <property type="project" value="InterPro"/>
</dbReference>
<dbReference type="GO" id="GO:0000166">
    <property type="term" value="F:nucleotide binding"/>
    <property type="evidence" value="ECO:0007669"/>
    <property type="project" value="UniProtKB-KW"/>
</dbReference>
<dbReference type="Proteomes" id="UP000190229">
    <property type="component" value="Unassembled WGS sequence"/>
</dbReference>
<keyword evidence="2" id="KW-0378">Hydrolase</keyword>
<dbReference type="InterPro" id="IPR006146">
    <property type="entry name" value="5'-Nucleotdase_CS"/>
</dbReference>
<dbReference type="SUPFAM" id="SSF56300">
    <property type="entry name" value="Metallo-dependent phosphatases"/>
    <property type="match status" value="1"/>
</dbReference>
<evidence type="ECO:0008006" key="7">
    <source>
        <dbReference type="Google" id="ProtNLM"/>
    </source>
</evidence>
<evidence type="ECO:0000313" key="6">
    <source>
        <dbReference type="Proteomes" id="UP000190229"/>
    </source>
</evidence>
<dbReference type="InterPro" id="IPR008334">
    <property type="entry name" value="5'-Nucleotdase_C"/>
</dbReference>
<dbReference type="PANTHER" id="PTHR11575:SF23">
    <property type="entry name" value="5-NUCLEOTIDASE FAMILY PROTEIN"/>
    <property type="match status" value="1"/>
</dbReference>
<keyword evidence="2" id="KW-0547">Nucleotide-binding</keyword>
<dbReference type="RefSeq" id="WP_079291545.1">
    <property type="nucleotide sequence ID" value="NZ_MWPS01000038.1"/>
</dbReference>
<dbReference type="GO" id="GO:0046872">
    <property type="term" value="F:metal ion binding"/>
    <property type="evidence" value="ECO:0007669"/>
    <property type="project" value="InterPro"/>
</dbReference>
<dbReference type="Gene3D" id="3.90.780.10">
    <property type="entry name" value="5'-Nucleotidase, C-terminal domain"/>
    <property type="match status" value="1"/>
</dbReference>
<keyword evidence="6" id="KW-1185">Reference proteome</keyword>
<name>A0A1V4EQQ1_9BACL</name>